<dbReference type="InterPro" id="IPR008966">
    <property type="entry name" value="Adhesion_dom_sf"/>
</dbReference>
<dbReference type="Gene3D" id="2.60.40.1090">
    <property type="entry name" value="Fimbrial-type adhesion domain"/>
    <property type="match status" value="1"/>
</dbReference>
<proteinExistence type="predicted"/>
<dbReference type="InterPro" id="IPR000259">
    <property type="entry name" value="Adhesion_dom_fimbrial"/>
</dbReference>
<evidence type="ECO:0000259" key="2">
    <source>
        <dbReference type="Pfam" id="PF00419"/>
    </source>
</evidence>
<dbReference type="InterPro" id="IPR036937">
    <property type="entry name" value="Adhesion_dom_fimbrial_sf"/>
</dbReference>
<evidence type="ECO:0000313" key="3">
    <source>
        <dbReference type="EMBL" id="EBZ8651199.1"/>
    </source>
</evidence>
<dbReference type="Pfam" id="PF00419">
    <property type="entry name" value="Fimbrial"/>
    <property type="match status" value="1"/>
</dbReference>
<dbReference type="PANTHER" id="PTHR33420:SF34">
    <property type="entry name" value="MINOR FIMBRIAL SUBUNIT"/>
    <property type="match status" value="1"/>
</dbReference>
<dbReference type="EMBL" id="AAHSMS010000046">
    <property type="protein sequence ID" value="EBZ8651199.1"/>
    <property type="molecule type" value="Genomic_DNA"/>
</dbReference>
<dbReference type="GO" id="GO:0043709">
    <property type="term" value="P:cell adhesion involved in single-species biofilm formation"/>
    <property type="evidence" value="ECO:0007669"/>
    <property type="project" value="TreeGrafter"/>
</dbReference>
<dbReference type="AlphaFoldDB" id="A0A5X4PM11"/>
<feature type="signal peptide" evidence="1">
    <location>
        <begin position="1"/>
        <end position="25"/>
    </location>
</feature>
<dbReference type="InterPro" id="IPR050263">
    <property type="entry name" value="Bact_Fimbrial_Adh_Pro"/>
</dbReference>
<organism evidence="3">
    <name type="scientific">Salmonella enterica subsp. enterica serovar Hull</name>
    <dbReference type="NCBI Taxonomy" id="1403564"/>
    <lineage>
        <taxon>Bacteria</taxon>
        <taxon>Pseudomonadati</taxon>
        <taxon>Pseudomonadota</taxon>
        <taxon>Gammaproteobacteria</taxon>
        <taxon>Enterobacterales</taxon>
        <taxon>Enterobacteriaceae</taxon>
        <taxon>Salmonella</taxon>
    </lineage>
</organism>
<gene>
    <name evidence="3" type="ORF">EHB58_24010</name>
</gene>
<evidence type="ECO:0000256" key="1">
    <source>
        <dbReference type="SAM" id="SignalP"/>
    </source>
</evidence>
<reference evidence="3" key="1">
    <citation type="submission" date="2018-11" db="EMBL/GenBank/DDBJ databases">
        <authorList>
            <person name="Ashton P.M."/>
            <person name="Dallman T."/>
            <person name="Nair S."/>
            <person name="De Pinna E."/>
            <person name="Peters T."/>
            <person name="Grant K."/>
        </authorList>
    </citation>
    <scope>NUCLEOTIDE SEQUENCE</scope>
    <source>
        <strain evidence="3">638096</strain>
    </source>
</reference>
<sequence>MKRSFKQVVLGLSMVLLSYSGRIVAEDIPVTIKVTILEPVCTVTDLAGNNRTEVDFETVSVTAVNNTAAIRDLNMKVTCDGVAPSGKTLKIQVSAVSGGTITYAGQQVLGTSLSGLGIRLTDTTGQVIPPGLWTALSGVIIPSGSLSAQVKLKAALVSDTVNTLKGGSFTSSASVVMAYQ</sequence>
<dbReference type="SUPFAM" id="SSF49401">
    <property type="entry name" value="Bacterial adhesins"/>
    <property type="match status" value="1"/>
</dbReference>
<comment type="caution">
    <text evidence="3">The sequence shown here is derived from an EMBL/GenBank/DDBJ whole genome shotgun (WGS) entry which is preliminary data.</text>
</comment>
<accession>A0A5X4PM11</accession>
<feature type="chain" id="PRO_5025011085" evidence="1">
    <location>
        <begin position="26"/>
        <end position="180"/>
    </location>
</feature>
<dbReference type="GO" id="GO:0009289">
    <property type="term" value="C:pilus"/>
    <property type="evidence" value="ECO:0007669"/>
    <property type="project" value="InterPro"/>
</dbReference>
<keyword evidence="1" id="KW-0732">Signal</keyword>
<feature type="domain" description="Fimbrial-type adhesion" evidence="2">
    <location>
        <begin position="32"/>
        <end position="180"/>
    </location>
</feature>
<name>A0A5X4PM11_SALET</name>
<protein>
    <submittedName>
        <fullName evidence="3">Fimbrial protein</fullName>
    </submittedName>
</protein>
<dbReference type="PANTHER" id="PTHR33420">
    <property type="entry name" value="FIMBRIAL SUBUNIT ELFA-RELATED"/>
    <property type="match status" value="1"/>
</dbReference>